<protein>
    <submittedName>
        <fullName evidence="2">Uncharacterized protein</fullName>
    </submittedName>
</protein>
<accession>A0A8K1G8E0</accession>
<keyword evidence="3" id="KW-1185">Reference proteome</keyword>
<evidence type="ECO:0000313" key="3">
    <source>
        <dbReference type="Proteomes" id="UP000796761"/>
    </source>
</evidence>
<comment type="caution">
    <text evidence="2">The sequence shown here is derived from an EMBL/GenBank/DDBJ whole genome shotgun (WGS) entry which is preliminary data.</text>
</comment>
<evidence type="ECO:0000256" key="1">
    <source>
        <dbReference type="SAM" id="Phobius"/>
    </source>
</evidence>
<gene>
    <name evidence="2" type="ORF">HGM15179_013214</name>
</gene>
<sequence length="242" mass="27069">MGLKLSSLQFPGPSFLALLKIDMTSTSSRQELPLIVMTFQKYVYGQDIGPNRFSDCSLESSWSSPLMHFRKEEEEEISLQKSVIFPSKALLIYSGEAETVTPSCGVDDSPEGWDAIQRDLDKLERTAEKNKTITYHTIVFLKGIVALDLTALYMVGLNVQTRLERNGYPQDIALFSRLKSRILVELIFYSSEVTSTTPAVTVITAAIVIIIIIITIIINITIITFRKINQGNEAIEIQSART</sequence>
<dbReference type="Proteomes" id="UP000796761">
    <property type="component" value="Unassembled WGS sequence"/>
</dbReference>
<feature type="transmembrane region" description="Helical" evidence="1">
    <location>
        <begin position="133"/>
        <end position="155"/>
    </location>
</feature>
<dbReference type="AlphaFoldDB" id="A0A8K1G8E0"/>
<dbReference type="EMBL" id="SWJQ01000475">
    <property type="protein sequence ID" value="TRZ13889.1"/>
    <property type="molecule type" value="Genomic_DNA"/>
</dbReference>
<proteinExistence type="predicted"/>
<evidence type="ECO:0000313" key="2">
    <source>
        <dbReference type="EMBL" id="TRZ13889.1"/>
    </source>
</evidence>
<keyword evidence="1" id="KW-0472">Membrane</keyword>
<keyword evidence="1" id="KW-1133">Transmembrane helix</keyword>
<name>A0A8K1G8E0_9PASS</name>
<feature type="transmembrane region" description="Helical" evidence="1">
    <location>
        <begin position="199"/>
        <end position="222"/>
    </location>
</feature>
<reference evidence="2" key="1">
    <citation type="submission" date="2019-04" db="EMBL/GenBank/DDBJ databases">
        <title>Genome assembly of Zosterops borbonicus 15179.</title>
        <authorList>
            <person name="Leroy T."/>
            <person name="Anselmetti Y."/>
            <person name="Tilak M.-K."/>
            <person name="Nabholz B."/>
        </authorList>
    </citation>
    <scope>NUCLEOTIDE SEQUENCE</scope>
    <source>
        <strain evidence="2">HGM_15179</strain>
        <tissue evidence="2">Muscle</tissue>
    </source>
</reference>
<organism evidence="2 3">
    <name type="scientific">Zosterops borbonicus</name>
    <dbReference type="NCBI Taxonomy" id="364589"/>
    <lineage>
        <taxon>Eukaryota</taxon>
        <taxon>Metazoa</taxon>
        <taxon>Chordata</taxon>
        <taxon>Craniata</taxon>
        <taxon>Vertebrata</taxon>
        <taxon>Euteleostomi</taxon>
        <taxon>Archelosauria</taxon>
        <taxon>Archosauria</taxon>
        <taxon>Dinosauria</taxon>
        <taxon>Saurischia</taxon>
        <taxon>Theropoda</taxon>
        <taxon>Coelurosauria</taxon>
        <taxon>Aves</taxon>
        <taxon>Neognathae</taxon>
        <taxon>Neoaves</taxon>
        <taxon>Telluraves</taxon>
        <taxon>Australaves</taxon>
        <taxon>Passeriformes</taxon>
        <taxon>Sylvioidea</taxon>
        <taxon>Zosteropidae</taxon>
        <taxon>Zosterops</taxon>
    </lineage>
</organism>
<keyword evidence="1" id="KW-0812">Transmembrane</keyword>